<dbReference type="InterPro" id="IPR013087">
    <property type="entry name" value="Znf_C2H2_type"/>
</dbReference>
<reference evidence="3 4" key="1">
    <citation type="submission" date="2014-11" db="EMBL/GenBank/DDBJ databases">
        <title>Genetic blueprint of the zoonotic pathogen Toxocara canis.</title>
        <authorList>
            <person name="Zhu X.-Q."/>
            <person name="Korhonen P.K."/>
            <person name="Cai H."/>
            <person name="Young N.D."/>
            <person name="Nejsum P."/>
            <person name="von Samson-Himmelstjerna G."/>
            <person name="Boag P.R."/>
            <person name="Tan P."/>
            <person name="Li Q."/>
            <person name="Min J."/>
            <person name="Yang Y."/>
            <person name="Wang X."/>
            <person name="Fang X."/>
            <person name="Hall R.S."/>
            <person name="Hofmann A."/>
            <person name="Sternberg P.W."/>
            <person name="Jex A.R."/>
            <person name="Gasser R.B."/>
        </authorList>
    </citation>
    <scope>NUCLEOTIDE SEQUENCE [LARGE SCALE GENOMIC DNA]</scope>
    <source>
        <strain evidence="3">PN_DK_2014</strain>
    </source>
</reference>
<evidence type="ECO:0000259" key="2">
    <source>
        <dbReference type="PROSITE" id="PS00028"/>
    </source>
</evidence>
<sequence>MPVRRFIPETQKVSDVRRLKRDVRMIEDSDGPPTKRPFRNCPASSPTALPSTSVGLAQIQRGERLGCSVRPLILRGRKRAQEELTTEQAPIYSSERFIKTNLVAIRQGLEARGRLESEGDAYVQQLIEKMGGRFDSLVSTRKVTASQQSDSSVRKRLSSRSDCDLRALSCFVPLCGRSFDSLQVLAWHMSYAHQDVSSSDPRNTICYLCGYTMSTAKGKNAHLTTKHRSIAERHNMECIEQRGSIIAPGAPAAERLRMKEVQMKAVGEHNTYEEQRSRTVKRQEVPSAIDAYTARILDDGDEPPLTENYGARFVDLPIDLAAEEFL</sequence>
<feature type="region of interest" description="Disordered" evidence="1">
    <location>
        <begin position="27"/>
        <end position="50"/>
    </location>
</feature>
<dbReference type="EMBL" id="JPKZ01000202">
    <property type="protein sequence ID" value="KHN88599.1"/>
    <property type="molecule type" value="Genomic_DNA"/>
</dbReference>
<protein>
    <recommendedName>
        <fullName evidence="2">C2H2-type domain-containing protein</fullName>
    </recommendedName>
</protein>
<evidence type="ECO:0000313" key="4">
    <source>
        <dbReference type="Proteomes" id="UP000031036"/>
    </source>
</evidence>
<evidence type="ECO:0000313" key="3">
    <source>
        <dbReference type="EMBL" id="KHN88599.1"/>
    </source>
</evidence>
<gene>
    <name evidence="3" type="ORF">Tcan_13140</name>
</gene>
<comment type="caution">
    <text evidence="3">The sequence shown here is derived from an EMBL/GenBank/DDBJ whole genome shotgun (WGS) entry which is preliminary data.</text>
</comment>
<dbReference type="Gene3D" id="3.30.160.60">
    <property type="entry name" value="Classic Zinc Finger"/>
    <property type="match status" value="1"/>
</dbReference>
<evidence type="ECO:0000256" key="1">
    <source>
        <dbReference type="SAM" id="MobiDB-lite"/>
    </source>
</evidence>
<dbReference type="SMART" id="SM00355">
    <property type="entry name" value="ZnF_C2H2"/>
    <property type="match status" value="2"/>
</dbReference>
<keyword evidence="4" id="KW-1185">Reference proteome</keyword>
<feature type="domain" description="C2H2-type" evidence="2">
    <location>
        <begin position="170"/>
        <end position="193"/>
    </location>
</feature>
<dbReference type="Proteomes" id="UP000031036">
    <property type="component" value="Unassembled WGS sequence"/>
</dbReference>
<proteinExistence type="predicted"/>
<dbReference type="OrthoDB" id="5846646at2759"/>
<organism evidence="3 4">
    <name type="scientific">Toxocara canis</name>
    <name type="common">Canine roundworm</name>
    <dbReference type="NCBI Taxonomy" id="6265"/>
    <lineage>
        <taxon>Eukaryota</taxon>
        <taxon>Metazoa</taxon>
        <taxon>Ecdysozoa</taxon>
        <taxon>Nematoda</taxon>
        <taxon>Chromadorea</taxon>
        <taxon>Rhabditida</taxon>
        <taxon>Spirurina</taxon>
        <taxon>Ascaridomorpha</taxon>
        <taxon>Ascaridoidea</taxon>
        <taxon>Toxocaridae</taxon>
        <taxon>Toxocara</taxon>
    </lineage>
</organism>
<dbReference type="STRING" id="6265.A0A0B2W4K1"/>
<dbReference type="AlphaFoldDB" id="A0A0B2W4K1"/>
<accession>A0A0B2W4K1</accession>
<dbReference type="PROSITE" id="PS00028">
    <property type="entry name" value="ZINC_FINGER_C2H2_1"/>
    <property type="match status" value="1"/>
</dbReference>
<name>A0A0B2W4K1_TOXCA</name>